<dbReference type="InterPro" id="IPR052710">
    <property type="entry name" value="CAAX_protease"/>
</dbReference>
<dbReference type="RefSeq" id="WP_207704351.1">
    <property type="nucleotide sequence ID" value="NZ_JAFREL020000002.1"/>
</dbReference>
<keyword evidence="2" id="KW-1133">Transmembrane helix</keyword>
<gene>
    <name evidence="4" type="ORF">JZO67_003244</name>
</gene>
<organism evidence="4 5">
    <name type="scientific">Candidatus Enterococcus ferrettii</name>
    <dbReference type="NCBI Taxonomy" id="2815324"/>
    <lineage>
        <taxon>Bacteria</taxon>
        <taxon>Bacillati</taxon>
        <taxon>Bacillota</taxon>
        <taxon>Bacilli</taxon>
        <taxon>Lactobacillales</taxon>
        <taxon>Enterococcaceae</taxon>
        <taxon>Enterococcus</taxon>
    </lineage>
</organism>
<evidence type="ECO:0000313" key="5">
    <source>
        <dbReference type="Proteomes" id="UP000664357"/>
    </source>
</evidence>
<reference evidence="4 5" key="1">
    <citation type="submission" date="2024-02" db="EMBL/GenBank/DDBJ databases">
        <title>The Genome Sequence of Enterococcus sp. DIV0159.</title>
        <authorList>
            <person name="Earl A."/>
            <person name="Manson A."/>
            <person name="Gilmore M."/>
            <person name="Sanders J."/>
            <person name="Shea T."/>
            <person name="Howe W."/>
            <person name="Livny J."/>
            <person name="Cuomo C."/>
            <person name="Neafsey D."/>
            <person name="Birren B."/>
        </authorList>
    </citation>
    <scope>NUCLEOTIDE SEQUENCE [LARGE SCALE GENOMIC DNA]</scope>
    <source>
        <strain evidence="4 5">665A</strain>
    </source>
</reference>
<proteinExistence type="inferred from homology"/>
<protein>
    <recommendedName>
        <fullName evidence="3">CAAX prenyl protease 2/Lysostaphin resistance protein A-like domain-containing protein</fullName>
    </recommendedName>
</protein>
<dbReference type="EMBL" id="JAFREL020000002">
    <property type="protein sequence ID" value="MEO1771265.1"/>
    <property type="molecule type" value="Genomic_DNA"/>
</dbReference>
<keyword evidence="5" id="KW-1185">Reference proteome</keyword>
<dbReference type="Proteomes" id="UP000664357">
    <property type="component" value="Unassembled WGS sequence"/>
</dbReference>
<sequence>MTTKKYLFLTIFTYGLVLFSPLVFAPLIGSDVQQLIQITTYSYIVGAVLLLFYWRKSQTLSIEKNSRSWKTAIIFGLSGIFLSMLLQMVLLQIETRLTNQSVASQNTQNIVQLIKENSVFIIATTIAGPIMEELVFRRAIFGSLNQRYGFLVPAIISSLLFAFAHQDGHYLLYGGLGLFFCWLFQHTGKIWTSMLTHVGMNLIVILAQLAIQQTS</sequence>
<comment type="similarity">
    <text evidence="1">Belongs to the UPF0177 family.</text>
</comment>
<keyword evidence="2" id="KW-0472">Membrane</keyword>
<feature type="transmembrane region" description="Helical" evidence="2">
    <location>
        <begin position="194"/>
        <end position="211"/>
    </location>
</feature>
<feature type="transmembrane region" description="Helical" evidence="2">
    <location>
        <begin position="74"/>
        <end position="93"/>
    </location>
</feature>
<comment type="caution">
    <text evidence="4">The sequence shown here is derived from an EMBL/GenBank/DDBJ whole genome shotgun (WGS) entry which is preliminary data.</text>
</comment>
<dbReference type="PANTHER" id="PTHR36435">
    <property type="entry name" value="SLR1288 PROTEIN"/>
    <property type="match status" value="1"/>
</dbReference>
<evidence type="ECO:0000256" key="1">
    <source>
        <dbReference type="ARBA" id="ARBA00009067"/>
    </source>
</evidence>
<keyword evidence="2" id="KW-0812">Transmembrane</keyword>
<feature type="transmembrane region" description="Helical" evidence="2">
    <location>
        <begin position="7"/>
        <end position="29"/>
    </location>
</feature>
<dbReference type="PANTHER" id="PTHR36435:SF6">
    <property type="entry name" value="ABORTIVE INFECTION PROTEIN"/>
    <property type="match status" value="1"/>
</dbReference>
<feature type="transmembrane region" description="Helical" evidence="2">
    <location>
        <begin position="148"/>
        <end position="164"/>
    </location>
</feature>
<evidence type="ECO:0000256" key="2">
    <source>
        <dbReference type="SAM" id="Phobius"/>
    </source>
</evidence>
<evidence type="ECO:0000313" key="4">
    <source>
        <dbReference type="EMBL" id="MEO1771265.1"/>
    </source>
</evidence>
<evidence type="ECO:0000259" key="3">
    <source>
        <dbReference type="Pfam" id="PF02517"/>
    </source>
</evidence>
<feature type="domain" description="CAAX prenyl protease 2/Lysostaphin resistance protein A-like" evidence="3">
    <location>
        <begin position="119"/>
        <end position="203"/>
    </location>
</feature>
<accession>A0ABV0ERJ1</accession>
<dbReference type="Pfam" id="PF02517">
    <property type="entry name" value="Rce1-like"/>
    <property type="match status" value="1"/>
</dbReference>
<name>A0ABV0ERJ1_9ENTE</name>
<feature type="transmembrane region" description="Helical" evidence="2">
    <location>
        <begin position="118"/>
        <end position="136"/>
    </location>
</feature>
<feature type="transmembrane region" description="Helical" evidence="2">
    <location>
        <begin position="35"/>
        <end position="54"/>
    </location>
</feature>
<dbReference type="InterPro" id="IPR003675">
    <property type="entry name" value="Rce1/LyrA-like_dom"/>
</dbReference>